<comment type="caution">
    <text evidence="1">The sequence shown here is derived from an EMBL/GenBank/DDBJ whole genome shotgun (WGS) entry which is preliminary data.</text>
</comment>
<sequence>MKSGTSHKRFATICDIKEINEKMDQIQIYIMYVLLAIGVTLGSSALYLDDKHQLMLNVARYIVYILTIQGARVLCTMCYDMLYKRFKPEQLKATSSLIVIMYIACVAILVSNNQWFYAEDFPLIFIAYLIVEYPEIMDGKTESVIKYGVGMACNFYEGYLVIVIPSDGGKFGGFIQNIEAFESREGVVVPVKKLFIVITKSLYSPPDLQLFNKPNRDDLPMLEACSSLDDLEKSIGGVKNRSYKNCAYRIYRPRGLPVSLIAECATPLHTLYKVIENKELYGDLGEVNVEEVCHDFCTTLKNILARSSECRDRVELVYYDDTDPESNLADVLLDRIRQLEPNFEELISVRR</sequence>
<dbReference type="EMBL" id="CM056793">
    <property type="protein sequence ID" value="KAJ8714808.1"/>
    <property type="molecule type" value="Genomic_DNA"/>
</dbReference>
<organism evidence="1 2">
    <name type="scientific">Mythimna loreyi</name>
    <dbReference type="NCBI Taxonomy" id="667449"/>
    <lineage>
        <taxon>Eukaryota</taxon>
        <taxon>Metazoa</taxon>
        <taxon>Ecdysozoa</taxon>
        <taxon>Arthropoda</taxon>
        <taxon>Hexapoda</taxon>
        <taxon>Insecta</taxon>
        <taxon>Pterygota</taxon>
        <taxon>Neoptera</taxon>
        <taxon>Endopterygota</taxon>
        <taxon>Lepidoptera</taxon>
        <taxon>Glossata</taxon>
        <taxon>Ditrysia</taxon>
        <taxon>Noctuoidea</taxon>
        <taxon>Noctuidae</taxon>
        <taxon>Noctuinae</taxon>
        <taxon>Hadenini</taxon>
        <taxon>Mythimna</taxon>
    </lineage>
</organism>
<name>A0ACC2QDS5_9NEOP</name>
<reference evidence="1" key="1">
    <citation type="submission" date="2023-03" db="EMBL/GenBank/DDBJ databases">
        <title>Chromosome-level genomes of two armyworms, Mythimna separata and Mythimna loreyi, provide insights into the biosynthesis and reception of sex pheromones.</title>
        <authorList>
            <person name="Zhao H."/>
        </authorList>
    </citation>
    <scope>NUCLEOTIDE SEQUENCE</scope>
    <source>
        <strain evidence="1">BeijingLab</strain>
    </source>
</reference>
<evidence type="ECO:0000313" key="2">
    <source>
        <dbReference type="Proteomes" id="UP001231649"/>
    </source>
</evidence>
<dbReference type="Proteomes" id="UP001231649">
    <property type="component" value="Chromosome 17"/>
</dbReference>
<proteinExistence type="predicted"/>
<accession>A0ACC2QDS5</accession>
<keyword evidence="2" id="KW-1185">Reference proteome</keyword>
<evidence type="ECO:0000313" key="1">
    <source>
        <dbReference type="EMBL" id="KAJ8714808.1"/>
    </source>
</evidence>
<gene>
    <name evidence="1" type="ORF">PYW08_004789</name>
</gene>
<protein>
    <submittedName>
        <fullName evidence="1">Uncharacterized protein</fullName>
    </submittedName>
</protein>